<feature type="compositionally biased region" description="Basic and acidic residues" evidence="1">
    <location>
        <begin position="116"/>
        <end position="131"/>
    </location>
</feature>
<comment type="caution">
    <text evidence="2">The sequence shown here is derived from an EMBL/GenBank/DDBJ whole genome shotgun (WGS) entry which is preliminary data.</text>
</comment>
<feature type="region of interest" description="Disordered" evidence="1">
    <location>
        <begin position="1"/>
        <end position="24"/>
    </location>
</feature>
<organism evidence="2 3">
    <name type="scientific">Meloidogyne enterolobii</name>
    <name type="common">Root-knot nematode worm</name>
    <name type="synonym">Meloidogyne mayaguensis</name>
    <dbReference type="NCBI Taxonomy" id="390850"/>
    <lineage>
        <taxon>Eukaryota</taxon>
        <taxon>Metazoa</taxon>
        <taxon>Ecdysozoa</taxon>
        <taxon>Nematoda</taxon>
        <taxon>Chromadorea</taxon>
        <taxon>Rhabditida</taxon>
        <taxon>Tylenchina</taxon>
        <taxon>Tylenchomorpha</taxon>
        <taxon>Tylenchoidea</taxon>
        <taxon>Meloidogynidae</taxon>
        <taxon>Meloidogyninae</taxon>
        <taxon>Meloidogyne</taxon>
    </lineage>
</organism>
<evidence type="ECO:0000313" key="2">
    <source>
        <dbReference type="EMBL" id="CAD2177778.1"/>
    </source>
</evidence>
<protein>
    <submittedName>
        <fullName evidence="2">Uncharacterized protein</fullName>
    </submittedName>
</protein>
<dbReference type="OrthoDB" id="5836119at2759"/>
<dbReference type="AlphaFoldDB" id="A0A6V7VTP2"/>
<dbReference type="EMBL" id="CAJEWN010000305">
    <property type="protein sequence ID" value="CAD2177778.1"/>
    <property type="molecule type" value="Genomic_DNA"/>
</dbReference>
<feature type="region of interest" description="Disordered" evidence="1">
    <location>
        <begin position="41"/>
        <end position="71"/>
    </location>
</feature>
<name>A0A6V7VTP2_MELEN</name>
<dbReference type="Proteomes" id="UP000580250">
    <property type="component" value="Unassembled WGS sequence"/>
</dbReference>
<gene>
    <name evidence="2" type="ORF">MENT_LOCUS29671</name>
</gene>
<reference evidence="2 3" key="1">
    <citation type="submission" date="2020-08" db="EMBL/GenBank/DDBJ databases">
        <authorList>
            <person name="Koutsovoulos G."/>
            <person name="Danchin GJ E."/>
        </authorList>
    </citation>
    <scope>NUCLEOTIDE SEQUENCE [LARGE SCALE GENOMIC DNA]</scope>
</reference>
<feature type="region of interest" description="Disordered" evidence="1">
    <location>
        <begin position="108"/>
        <end position="135"/>
    </location>
</feature>
<proteinExistence type="predicted"/>
<feature type="compositionally biased region" description="Polar residues" evidence="1">
    <location>
        <begin position="60"/>
        <end position="71"/>
    </location>
</feature>
<evidence type="ECO:0000313" key="3">
    <source>
        <dbReference type="Proteomes" id="UP000580250"/>
    </source>
</evidence>
<sequence>MGPKDRGRGVKANSISNSNSGSRRIVVPNIAAAASRILAPKWADTKPNASDAVKSEHINGESSSVKSGSTKQFIASEGVFSQGIGEDAFGNQRTRGVRLKNKDEEIIGKLESSLQEDTKDDDKLNEKDKEKKPKKKKIKLELSENLYEEFWQSDDELDREELDELCGGSFIADLKKCEQLPFVLPNNEAQQFNRIIKKRRKEEDGEECQKDIKDIKLKEILAMEEASKQSKICLREEKFQSASNTIQRLANDSNNQLLLFQLPSIPLLRIAETRKQNILEDEQPPKKSSNKSIQELQLKNKNCLELFPSEGTKIGKLQFLRSGKATLLRVEVAGRQQQQNSKDINLCGLPFSLNNGISTSHHSIPGTAQLLGSLPFHFVCSFDIKRALQTTNDDSAPSTSSIQN</sequence>
<evidence type="ECO:0000256" key="1">
    <source>
        <dbReference type="SAM" id="MobiDB-lite"/>
    </source>
</evidence>
<accession>A0A6V7VTP2</accession>
<feature type="compositionally biased region" description="Low complexity" evidence="1">
    <location>
        <begin position="13"/>
        <end position="24"/>
    </location>
</feature>